<evidence type="ECO:0000256" key="4">
    <source>
        <dbReference type="ARBA" id="ARBA00048098"/>
    </source>
</evidence>
<dbReference type="NCBIfam" id="TIGR00231">
    <property type="entry name" value="small_GTP"/>
    <property type="match status" value="1"/>
</dbReference>
<dbReference type="SMART" id="SM00174">
    <property type="entry name" value="RHO"/>
    <property type="match status" value="1"/>
</dbReference>
<name>A0A6J8DYA4_MYTCO</name>
<feature type="compositionally biased region" description="Polar residues" evidence="5">
    <location>
        <begin position="8"/>
        <end position="18"/>
    </location>
</feature>
<proteinExistence type="inferred from homology"/>
<dbReference type="InterPro" id="IPR005225">
    <property type="entry name" value="Small_GTP-bd"/>
</dbReference>
<dbReference type="PROSITE" id="PS51419">
    <property type="entry name" value="RAB"/>
    <property type="match status" value="1"/>
</dbReference>
<evidence type="ECO:0000256" key="3">
    <source>
        <dbReference type="ARBA" id="ARBA00022801"/>
    </source>
</evidence>
<dbReference type="PRINTS" id="PR00449">
    <property type="entry name" value="RASTRNSFRMNG"/>
</dbReference>
<dbReference type="Proteomes" id="UP000507470">
    <property type="component" value="Unassembled WGS sequence"/>
</dbReference>
<dbReference type="GO" id="GO:0005525">
    <property type="term" value="F:GTP binding"/>
    <property type="evidence" value="ECO:0007669"/>
    <property type="project" value="InterPro"/>
</dbReference>
<dbReference type="InterPro" id="IPR027417">
    <property type="entry name" value="P-loop_NTPase"/>
</dbReference>
<feature type="region of interest" description="Disordered" evidence="5">
    <location>
        <begin position="1"/>
        <end position="20"/>
    </location>
</feature>
<reference evidence="6 7" key="1">
    <citation type="submission" date="2020-06" db="EMBL/GenBank/DDBJ databases">
        <authorList>
            <person name="Li R."/>
            <person name="Bekaert M."/>
        </authorList>
    </citation>
    <scope>NUCLEOTIDE SEQUENCE [LARGE SCALE GENOMIC DNA]</scope>
    <source>
        <strain evidence="7">wild</strain>
    </source>
</reference>
<dbReference type="SMART" id="SM00173">
    <property type="entry name" value="RAS"/>
    <property type="match status" value="1"/>
</dbReference>
<protein>
    <recommendedName>
        <fullName evidence="2">small monomeric GTPase</fullName>
        <ecNumber evidence="2">3.6.5.2</ecNumber>
    </recommendedName>
</protein>
<evidence type="ECO:0000313" key="6">
    <source>
        <dbReference type="EMBL" id="CAC5413544.1"/>
    </source>
</evidence>
<dbReference type="Gene3D" id="3.40.50.300">
    <property type="entry name" value="P-loop containing nucleotide triphosphate hydrolases"/>
    <property type="match status" value="1"/>
</dbReference>
<dbReference type="EMBL" id="CACVKT020008152">
    <property type="protein sequence ID" value="CAC5413544.1"/>
    <property type="molecule type" value="Genomic_DNA"/>
</dbReference>
<dbReference type="OrthoDB" id="18798at2759"/>
<comment type="similarity">
    <text evidence="1">Belongs to the small GTPase superfamily. Ras family.</text>
</comment>
<organism evidence="6 7">
    <name type="scientific">Mytilus coruscus</name>
    <name type="common">Sea mussel</name>
    <dbReference type="NCBI Taxonomy" id="42192"/>
    <lineage>
        <taxon>Eukaryota</taxon>
        <taxon>Metazoa</taxon>
        <taxon>Spiralia</taxon>
        <taxon>Lophotrochozoa</taxon>
        <taxon>Mollusca</taxon>
        <taxon>Bivalvia</taxon>
        <taxon>Autobranchia</taxon>
        <taxon>Pteriomorphia</taxon>
        <taxon>Mytilida</taxon>
        <taxon>Mytiloidea</taxon>
        <taxon>Mytilidae</taxon>
        <taxon>Mytilinae</taxon>
        <taxon>Mytilus</taxon>
    </lineage>
</organism>
<dbReference type="GO" id="GO:0003925">
    <property type="term" value="F:G protein activity"/>
    <property type="evidence" value="ECO:0007669"/>
    <property type="project" value="UniProtKB-EC"/>
</dbReference>
<gene>
    <name evidence="6" type="ORF">MCOR_46428</name>
</gene>
<dbReference type="PANTHER" id="PTHR45704">
    <property type="entry name" value="RAS-LIKE FAMILY MEMBER 11"/>
    <property type="match status" value="1"/>
</dbReference>
<evidence type="ECO:0000313" key="7">
    <source>
        <dbReference type="Proteomes" id="UP000507470"/>
    </source>
</evidence>
<evidence type="ECO:0000256" key="1">
    <source>
        <dbReference type="ARBA" id="ARBA00008344"/>
    </source>
</evidence>
<dbReference type="AlphaFoldDB" id="A0A6J8DYA4"/>
<evidence type="ECO:0000256" key="2">
    <source>
        <dbReference type="ARBA" id="ARBA00011984"/>
    </source>
</evidence>
<dbReference type="PROSITE" id="PS51421">
    <property type="entry name" value="RAS"/>
    <property type="match status" value="1"/>
</dbReference>
<dbReference type="SMART" id="SM00175">
    <property type="entry name" value="RAB"/>
    <property type="match status" value="1"/>
</dbReference>
<accession>A0A6J8DYA4</accession>
<sequence>MTSGGGLSDPSTGGSSTLKPYIKRKKSSFGDTKIAVLGQHGVGKSALSVRFLTKRFIGEYDQTIESKYKYSAVIDGETVTIEVLDTISDKDDCGGRDDVLKWADGYMLVYTVVSRKSFDSLYELKKKIDDIKKGSTVPIIVVGNKCDLAHMRQVTREEGQQMAEEFGCSLVETSASEDLKDVTDAFFQLCREVIDFKRKSRSFFDRVIGAFGLEKS</sequence>
<dbReference type="InterPro" id="IPR001806">
    <property type="entry name" value="Small_GTPase"/>
</dbReference>
<keyword evidence="7" id="KW-1185">Reference proteome</keyword>
<dbReference type="InterPro" id="IPR051065">
    <property type="entry name" value="Ras-related_GTPase"/>
</dbReference>
<dbReference type="EC" id="3.6.5.2" evidence="2"/>
<dbReference type="Pfam" id="PF00071">
    <property type="entry name" value="Ras"/>
    <property type="match status" value="1"/>
</dbReference>
<comment type="catalytic activity">
    <reaction evidence="4">
        <text>GTP + H2O = GDP + phosphate + H(+)</text>
        <dbReference type="Rhea" id="RHEA:19669"/>
        <dbReference type="ChEBI" id="CHEBI:15377"/>
        <dbReference type="ChEBI" id="CHEBI:15378"/>
        <dbReference type="ChEBI" id="CHEBI:37565"/>
        <dbReference type="ChEBI" id="CHEBI:43474"/>
        <dbReference type="ChEBI" id="CHEBI:58189"/>
        <dbReference type="EC" id="3.6.5.2"/>
    </reaction>
</comment>
<dbReference type="SUPFAM" id="SSF52540">
    <property type="entry name" value="P-loop containing nucleoside triphosphate hydrolases"/>
    <property type="match status" value="1"/>
</dbReference>
<keyword evidence="3" id="KW-0378">Hydrolase</keyword>
<evidence type="ECO:0000256" key="5">
    <source>
        <dbReference type="SAM" id="MobiDB-lite"/>
    </source>
</evidence>